<evidence type="ECO:0000259" key="1">
    <source>
        <dbReference type="Pfam" id="PF13439"/>
    </source>
</evidence>
<dbReference type="CDD" id="cd03801">
    <property type="entry name" value="GT4_PimA-like"/>
    <property type="match status" value="1"/>
</dbReference>
<dbReference type="EMBL" id="JAWDID010000077">
    <property type="protein sequence ID" value="MDU0343623.1"/>
    <property type="molecule type" value="Genomic_DNA"/>
</dbReference>
<protein>
    <submittedName>
        <fullName evidence="2">Glycosyltransferase family 4 protein</fullName>
        <ecNumber evidence="2">2.4.-.-</ecNumber>
    </submittedName>
</protein>
<keyword evidence="2" id="KW-0328">Glycosyltransferase</keyword>
<organism evidence="2 3">
    <name type="scientific">Bosea rubneri</name>
    <dbReference type="NCBI Taxonomy" id="3075434"/>
    <lineage>
        <taxon>Bacteria</taxon>
        <taxon>Pseudomonadati</taxon>
        <taxon>Pseudomonadota</taxon>
        <taxon>Alphaproteobacteria</taxon>
        <taxon>Hyphomicrobiales</taxon>
        <taxon>Boseaceae</taxon>
        <taxon>Bosea</taxon>
    </lineage>
</organism>
<name>A0ABU3SFQ0_9HYPH</name>
<proteinExistence type="predicted"/>
<dbReference type="EC" id="2.4.-.-" evidence="2"/>
<evidence type="ECO:0000313" key="3">
    <source>
        <dbReference type="Proteomes" id="UP001254257"/>
    </source>
</evidence>
<dbReference type="InterPro" id="IPR050194">
    <property type="entry name" value="Glycosyltransferase_grp1"/>
</dbReference>
<evidence type="ECO:0000313" key="2">
    <source>
        <dbReference type="EMBL" id="MDU0343623.1"/>
    </source>
</evidence>
<dbReference type="Gene3D" id="3.40.50.2000">
    <property type="entry name" value="Glycogen Phosphorylase B"/>
    <property type="match status" value="2"/>
</dbReference>
<dbReference type="Pfam" id="PF13692">
    <property type="entry name" value="Glyco_trans_1_4"/>
    <property type="match status" value="1"/>
</dbReference>
<dbReference type="PANTHER" id="PTHR45947">
    <property type="entry name" value="SULFOQUINOVOSYL TRANSFERASE SQD2"/>
    <property type="match status" value="1"/>
</dbReference>
<reference evidence="2 3" key="1">
    <citation type="submission" date="2023-09" db="EMBL/GenBank/DDBJ databases">
        <title>Whole genome shotgun sequencing (WGS) of Bosea sp. ZW T0_25, isolated from stored onions (Allium cepa).</title>
        <authorList>
            <person name="Stoll D.A."/>
            <person name="Huch M."/>
        </authorList>
    </citation>
    <scope>NUCLEOTIDE SEQUENCE [LARGE SCALE GENOMIC DNA]</scope>
    <source>
        <strain evidence="2 3">ZW T0_25</strain>
    </source>
</reference>
<dbReference type="GO" id="GO:0016757">
    <property type="term" value="F:glycosyltransferase activity"/>
    <property type="evidence" value="ECO:0007669"/>
    <property type="project" value="UniProtKB-KW"/>
</dbReference>
<sequence>MRVVIVSDFGAVNGGAAKVAIESARGLAEAGVDVVFACAIGPVSDRLDHPRIEVAHYQGEEVWQVGSKIAAARQGIWNAAAHDFLTALLAEQPRGDTLVHLHQWTKAFSPAAIAAAGASGLPVAITMHDYFSFCPTGAYFDFKTGAPCQQTPMSVGCVTANCDRASYVHKLVRVARQWRSDEAMRGLKAPLFIHVSEFARRFAEPFLPKSARHVVVENMMEAPRREPVDAGANRHALFLGRFTQEKAGDVLARAALAAGMPVRFVGEGPLAAEIARLNPAAEVRGWVPAERVFDEIAQARCLVLPSLWYEPGPLVIAEARSLGVPVVLARTTGPASWIEDGTDGILVDGGDVDGLSDALSRLQDDAFASRMGAAAHRRYWADPLTTQRHVSRTIAAYRGLLQAGEVQAASA</sequence>
<dbReference type="RefSeq" id="WP_316021326.1">
    <property type="nucleotide sequence ID" value="NZ_JAWDID010000077.1"/>
</dbReference>
<accession>A0ABU3SFQ0</accession>
<keyword evidence="2" id="KW-0808">Transferase</keyword>
<dbReference type="InterPro" id="IPR028098">
    <property type="entry name" value="Glyco_trans_4-like_N"/>
</dbReference>
<keyword evidence="3" id="KW-1185">Reference proteome</keyword>
<gene>
    <name evidence="2" type="ORF">RKE40_27365</name>
</gene>
<feature type="domain" description="Glycosyltransferase subfamily 4-like N-terminal" evidence="1">
    <location>
        <begin position="14"/>
        <end position="205"/>
    </location>
</feature>
<comment type="caution">
    <text evidence="2">The sequence shown here is derived from an EMBL/GenBank/DDBJ whole genome shotgun (WGS) entry which is preliminary data.</text>
</comment>
<dbReference type="PANTHER" id="PTHR45947:SF3">
    <property type="entry name" value="SULFOQUINOVOSYL TRANSFERASE SQD2"/>
    <property type="match status" value="1"/>
</dbReference>
<dbReference type="Pfam" id="PF13439">
    <property type="entry name" value="Glyco_transf_4"/>
    <property type="match status" value="1"/>
</dbReference>
<dbReference type="SUPFAM" id="SSF53756">
    <property type="entry name" value="UDP-Glycosyltransferase/glycogen phosphorylase"/>
    <property type="match status" value="1"/>
</dbReference>
<dbReference type="Proteomes" id="UP001254257">
    <property type="component" value="Unassembled WGS sequence"/>
</dbReference>